<evidence type="ECO:0000313" key="2">
    <source>
        <dbReference type="EMBL" id="GIE01315.1"/>
    </source>
</evidence>
<evidence type="ECO:0000313" key="3">
    <source>
        <dbReference type="Proteomes" id="UP000637628"/>
    </source>
</evidence>
<feature type="transmembrane region" description="Helical" evidence="1">
    <location>
        <begin position="278"/>
        <end position="299"/>
    </location>
</feature>
<accession>A0ABQ3YUV6</accession>
<evidence type="ECO:0008006" key="4">
    <source>
        <dbReference type="Google" id="ProtNLM"/>
    </source>
</evidence>
<reference evidence="2 3" key="1">
    <citation type="submission" date="2021-01" db="EMBL/GenBank/DDBJ databases">
        <title>Whole genome shotgun sequence of Actinoplanes durhamensis NBRC 14914.</title>
        <authorList>
            <person name="Komaki H."/>
            <person name="Tamura T."/>
        </authorList>
    </citation>
    <scope>NUCLEOTIDE SEQUENCE [LARGE SCALE GENOMIC DNA]</scope>
    <source>
        <strain evidence="2 3">NBRC 14914</strain>
    </source>
</reference>
<organism evidence="2 3">
    <name type="scientific">Paractinoplanes durhamensis</name>
    <dbReference type="NCBI Taxonomy" id="113563"/>
    <lineage>
        <taxon>Bacteria</taxon>
        <taxon>Bacillati</taxon>
        <taxon>Actinomycetota</taxon>
        <taxon>Actinomycetes</taxon>
        <taxon>Micromonosporales</taxon>
        <taxon>Micromonosporaceae</taxon>
        <taxon>Paractinoplanes</taxon>
    </lineage>
</organism>
<dbReference type="Proteomes" id="UP000637628">
    <property type="component" value="Unassembled WGS sequence"/>
</dbReference>
<comment type="caution">
    <text evidence="2">The sequence shown here is derived from an EMBL/GenBank/DDBJ whole genome shotgun (WGS) entry which is preliminary data.</text>
</comment>
<keyword evidence="1" id="KW-1133">Transmembrane helix</keyword>
<name>A0ABQ3YUV6_9ACTN</name>
<protein>
    <recommendedName>
        <fullName evidence="4">DUF916 domain-containing protein</fullName>
    </recommendedName>
</protein>
<dbReference type="RefSeq" id="WP_203726909.1">
    <property type="nucleotide sequence ID" value="NZ_BAAATX010000014.1"/>
</dbReference>
<dbReference type="EMBL" id="BOML01000021">
    <property type="protein sequence ID" value="GIE01315.1"/>
    <property type="molecule type" value="Genomic_DNA"/>
</dbReference>
<proteinExistence type="predicted"/>
<keyword evidence="3" id="KW-1185">Reference proteome</keyword>
<gene>
    <name evidence="2" type="ORF">Adu01nite_26650</name>
</gene>
<sequence>MLFQVFAAVVLAATPLPIADAGKVTWTVQPANASAVDGRRWIERILDPGQQVTEHLAVRNLGTTSAVFALSAADGYLTATGRFNMLSSDKKSTDGGTWIDVQNTITVAPNETRILPFTITVPAGATPGDHPAGIAASVLSSSGTVQIESRVGFRVMLRASGTAQASLAAQGVKARYERSWNPLRSGAIHVTYTVANIGNVRADARASVSVSELFGAHRRDGGAAAGELLPGGNRAADGRIRGVWGLGPVRTTVLLTPAVLGEAGGGAQILPASTEMTVWIVPWPQLLAVALLVVLLFVLRTYRRASRRRLARLLDDARREGQALRKDTP</sequence>
<evidence type="ECO:0000256" key="1">
    <source>
        <dbReference type="SAM" id="Phobius"/>
    </source>
</evidence>
<keyword evidence="1" id="KW-0472">Membrane</keyword>
<keyword evidence="1" id="KW-0812">Transmembrane</keyword>